<dbReference type="EMBL" id="BK014941">
    <property type="protein sequence ID" value="DAD83779.1"/>
    <property type="molecule type" value="Genomic_DNA"/>
</dbReference>
<proteinExistence type="predicted"/>
<evidence type="ECO:0000313" key="1">
    <source>
        <dbReference type="EMBL" id="DAD83779.1"/>
    </source>
</evidence>
<reference evidence="1" key="1">
    <citation type="journal article" date="2021" name="Proc. Natl. Acad. Sci. U.S.A.">
        <title>A Catalog of Tens of Thousands of Viruses from Human Metagenomes Reveals Hidden Associations with Chronic Diseases.</title>
        <authorList>
            <person name="Tisza M.J."/>
            <person name="Buck C.B."/>
        </authorList>
    </citation>
    <scope>NUCLEOTIDE SEQUENCE</scope>
    <source>
        <strain evidence="1">CtI7W9</strain>
    </source>
</reference>
<organism evidence="1">
    <name type="scientific">Myoviridae sp. ctI7W9</name>
    <dbReference type="NCBI Taxonomy" id="2826636"/>
    <lineage>
        <taxon>Viruses</taxon>
        <taxon>Duplodnaviria</taxon>
        <taxon>Heunggongvirae</taxon>
        <taxon>Uroviricota</taxon>
        <taxon>Caudoviricetes</taxon>
    </lineage>
</organism>
<name>A0A8S5MPC2_9CAUD</name>
<sequence>MYPQGDITYNGVSYIDSRQFEVNKRDTVVITVYKRWGMNDATIWLNNELITYTSDYSTPATYRLVVTKDCTIKLDTEGTTGNIGSSHAYITM</sequence>
<accession>A0A8S5MPC2</accession>
<protein>
    <submittedName>
        <fullName evidence="1">Uncharacterized protein</fullName>
    </submittedName>
</protein>